<name>A0A6M4WHW4_9ACTN</name>
<organism evidence="1 2">
    <name type="scientific">Streptomyces asoensis</name>
    <dbReference type="NCBI Taxonomy" id="249586"/>
    <lineage>
        <taxon>Bacteria</taxon>
        <taxon>Bacillati</taxon>
        <taxon>Actinomycetota</taxon>
        <taxon>Actinomycetes</taxon>
        <taxon>Kitasatosporales</taxon>
        <taxon>Streptomycetaceae</taxon>
        <taxon>Streptomyces</taxon>
    </lineage>
</organism>
<proteinExistence type="predicted"/>
<keyword evidence="2" id="KW-1185">Reference proteome</keyword>
<dbReference type="AlphaFoldDB" id="A0A6M4WHW4"/>
<protein>
    <submittedName>
        <fullName evidence="1">Uncharacterized protein</fullName>
    </submittedName>
</protein>
<sequence>MPIANMTWNILWSSTGTRTLEMNFGAQKAVGQVSLGQADGAGLCNSGIRGFRTRPSSTGAEQVTDFGDNFYNWPNTVFDEHLSGVTFAIALGSGQEGTAVCNIFQWS</sequence>
<dbReference type="RefSeq" id="WP_171395649.1">
    <property type="nucleotide sequence ID" value="NZ_CP049838.1"/>
</dbReference>
<evidence type="ECO:0000313" key="1">
    <source>
        <dbReference type="EMBL" id="QJS99993.1"/>
    </source>
</evidence>
<reference evidence="1" key="1">
    <citation type="submission" date="2020-03" db="EMBL/GenBank/DDBJ databases">
        <title>Molecular networking-based the target discovery of potent antiproliferative macrolactams: 5/6/7/16 polycyclic ansamycins and glycosylated trienomycin from Streptomyces cacaoi subsp. asoensis.</title>
        <authorList>
            <person name="Liu L.-L."/>
        </authorList>
    </citation>
    <scope>NUCLEOTIDE SEQUENCE [LARGE SCALE GENOMIC DNA]</scope>
    <source>
        <strain evidence="1">H2S5</strain>
    </source>
</reference>
<gene>
    <name evidence="1" type="ORF">G9272_06610</name>
</gene>
<dbReference type="EMBL" id="CP049838">
    <property type="protein sequence ID" value="QJS99993.1"/>
    <property type="molecule type" value="Genomic_DNA"/>
</dbReference>
<evidence type="ECO:0000313" key="2">
    <source>
        <dbReference type="Proteomes" id="UP000502665"/>
    </source>
</evidence>
<accession>A0A6M4WHW4</accession>
<dbReference type="Proteomes" id="UP000502665">
    <property type="component" value="Chromosome"/>
</dbReference>